<dbReference type="OrthoDB" id="10072335at2759"/>
<evidence type="ECO:0000256" key="1">
    <source>
        <dbReference type="ARBA" id="ARBA00004370"/>
    </source>
</evidence>
<keyword evidence="3 8" id="KW-0812">Transmembrane</keyword>
<name>A0A2I4B295_AUSLI</name>
<evidence type="ECO:0000256" key="4">
    <source>
        <dbReference type="ARBA" id="ARBA00022989"/>
    </source>
</evidence>
<keyword evidence="4 8" id="KW-1133">Transmembrane helix</keyword>
<evidence type="ECO:0000256" key="6">
    <source>
        <dbReference type="ARBA" id="ARBA00023136"/>
    </source>
</evidence>
<comment type="subcellular location">
    <subcellularLocation>
        <location evidence="1">Membrane</location>
    </subcellularLocation>
</comment>
<evidence type="ECO:0000313" key="9">
    <source>
        <dbReference type="Proteomes" id="UP000192220"/>
    </source>
</evidence>
<sequence>MTSPEASGFDEIQQIQEAQDRLQRSLEVLKINHQRDHMMVLELLEEDKLRFDGLKQELADLKELHEREMGNLKEELLSSKDKTDCRHHERKEFHDAIEARHSRLPEAEQQQQNMERDEDTILLSSLGKIIGMLLVVLTSILVFVSMATQ</sequence>
<dbReference type="GeneID" id="106516182"/>
<evidence type="ECO:0000256" key="5">
    <source>
        <dbReference type="ARBA" id="ARBA00023054"/>
    </source>
</evidence>
<proteinExistence type="inferred from homology"/>
<dbReference type="KEGG" id="alim:106516182"/>
<organism evidence="9 10">
    <name type="scientific">Austrofundulus limnaeus</name>
    <name type="common">Annual killifish</name>
    <dbReference type="NCBI Taxonomy" id="52670"/>
    <lineage>
        <taxon>Eukaryota</taxon>
        <taxon>Metazoa</taxon>
        <taxon>Chordata</taxon>
        <taxon>Craniata</taxon>
        <taxon>Vertebrata</taxon>
        <taxon>Euteleostomi</taxon>
        <taxon>Actinopterygii</taxon>
        <taxon>Neopterygii</taxon>
        <taxon>Teleostei</taxon>
        <taxon>Neoteleostei</taxon>
        <taxon>Acanthomorphata</taxon>
        <taxon>Ovalentaria</taxon>
        <taxon>Atherinomorphae</taxon>
        <taxon>Cyprinodontiformes</taxon>
        <taxon>Rivulidae</taxon>
        <taxon>Austrofundulus</taxon>
    </lineage>
</organism>
<keyword evidence="9" id="KW-1185">Reference proteome</keyword>
<evidence type="ECO:0000256" key="3">
    <source>
        <dbReference type="ARBA" id="ARBA00022692"/>
    </source>
</evidence>
<accession>A0A2I4B295</accession>
<dbReference type="RefSeq" id="XP_013861856.1">
    <property type="nucleotide sequence ID" value="XM_014006402.1"/>
</dbReference>
<dbReference type="InterPro" id="IPR019394">
    <property type="entry name" value="TEX28/TMCC"/>
</dbReference>
<dbReference type="GO" id="GO:0012505">
    <property type="term" value="C:endomembrane system"/>
    <property type="evidence" value="ECO:0007669"/>
    <property type="project" value="TreeGrafter"/>
</dbReference>
<dbReference type="PANTHER" id="PTHR17613:SF11">
    <property type="entry name" value="TRANSMEMBRANE AND COILED-COIL DOMAINS PROTEIN 1"/>
    <property type="match status" value="1"/>
</dbReference>
<reference evidence="10" key="1">
    <citation type="submission" date="2025-08" db="UniProtKB">
        <authorList>
            <consortium name="RefSeq"/>
        </authorList>
    </citation>
    <scope>IDENTIFICATION</scope>
    <source>
        <strain evidence="10">Quisiro</strain>
        <tissue evidence="10">Liver</tissue>
    </source>
</reference>
<evidence type="ECO:0000256" key="7">
    <source>
        <dbReference type="SAM" id="Coils"/>
    </source>
</evidence>
<evidence type="ECO:0000313" key="10">
    <source>
        <dbReference type="RefSeq" id="XP_013861856.1"/>
    </source>
</evidence>
<comment type="similarity">
    <text evidence="2">Belongs to the TEX28 family.</text>
</comment>
<keyword evidence="6 8" id="KW-0472">Membrane</keyword>
<evidence type="ECO:0000256" key="2">
    <source>
        <dbReference type="ARBA" id="ARBA00008108"/>
    </source>
</evidence>
<dbReference type="GO" id="GO:0016020">
    <property type="term" value="C:membrane"/>
    <property type="evidence" value="ECO:0007669"/>
    <property type="project" value="UniProtKB-SubCell"/>
</dbReference>
<feature type="transmembrane region" description="Helical" evidence="8">
    <location>
        <begin position="121"/>
        <end position="144"/>
    </location>
</feature>
<evidence type="ECO:0000256" key="8">
    <source>
        <dbReference type="SAM" id="Phobius"/>
    </source>
</evidence>
<keyword evidence="5 7" id="KW-0175">Coiled coil</keyword>
<dbReference type="Proteomes" id="UP000192220">
    <property type="component" value="Unplaced"/>
</dbReference>
<protein>
    <submittedName>
        <fullName evidence="10">Transmembrane and coiled-coil domains protein 1</fullName>
    </submittedName>
</protein>
<dbReference type="PANTHER" id="PTHR17613">
    <property type="entry name" value="CEREBRAL PROTEIN-11-RELATED"/>
    <property type="match status" value="1"/>
</dbReference>
<feature type="coiled-coil region" evidence="7">
    <location>
        <begin position="12"/>
        <end position="82"/>
    </location>
</feature>
<dbReference type="AlphaFoldDB" id="A0A2I4B295"/>
<dbReference type="Pfam" id="PF10267">
    <property type="entry name" value="Tmemb_cc2"/>
    <property type="match status" value="1"/>
</dbReference>
<dbReference type="InParanoid" id="A0A2I4B295"/>
<gene>
    <name evidence="10" type="primary">LOC106516182</name>
</gene>